<dbReference type="Pfam" id="PF00010">
    <property type="entry name" value="HLH"/>
    <property type="match status" value="1"/>
</dbReference>
<evidence type="ECO:0000313" key="6">
    <source>
        <dbReference type="Proteomes" id="UP000230069"/>
    </source>
</evidence>
<dbReference type="InParanoid" id="A0A2G5ELK2"/>
<feature type="domain" description="BHLH" evidence="4">
    <location>
        <begin position="40"/>
        <end position="90"/>
    </location>
</feature>
<feature type="compositionally biased region" description="Polar residues" evidence="3">
    <location>
        <begin position="121"/>
        <end position="134"/>
    </location>
</feature>
<dbReference type="InterPro" id="IPR045895">
    <property type="entry name" value="bHLH91-like"/>
</dbReference>
<keyword evidence="6" id="KW-1185">Reference proteome</keyword>
<evidence type="ECO:0000256" key="2">
    <source>
        <dbReference type="ARBA" id="ARBA00023163"/>
    </source>
</evidence>
<dbReference type="SMART" id="SM00353">
    <property type="entry name" value="HLH"/>
    <property type="match status" value="1"/>
</dbReference>
<evidence type="ECO:0000259" key="4">
    <source>
        <dbReference type="PROSITE" id="PS50888"/>
    </source>
</evidence>
<dbReference type="PANTHER" id="PTHR46834:SF1">
    <property type="entry name" value="TRANSCRIPTION FACTOR BHLH10"/>
    <property type="match status" value="1"/>
</dbReference>
<evidence type="ECO:0000256" key="1">
    <source>
        <dbReference type="ARBA" id="ARBA00023015"/>
    </source>
</evidence>
<feature type="region of interest" description="Disordered" evidence="3">
    <location>
        <begin position="110"/>
        <end position="134"/>
    </location>
</feature>
<reference evidence="5 6" key="1">
    <citation type="submission" date="2017-09" db="EMBL/GenBank/DDBJ databases">
        <title>WGS assembly of Aquilegia coerulea Goldsmith.</title>
        <authorList>
            <person name="Hodges S."/>
            <person name="Kramer E."/>
            <person name="Nordborg M."/>
            <person name="Tomkins J."/>
            <person name="Borevitz J."/>
            <person name="Derieg N."/>
            <person name="Yan J."/>
            <person name="Mihaltcheva S."/>
            <person name="Hayes R.D."/>
            <person name="Rokhsar D."/>
        </authorList>
    </citation>
    <scope>NUCLEOTIDE SEQUENCE [LARGE SCALE GENOMIC DNA]</scope>
    <source>
        <strain evidence="6">cv. Goldsmith</strain>
    </source>
</reference>
<dbReference type="InterPro" id="IPR011598">
    <property type="entry name" value="bHLH_dom"/>
</dbReference>
<dbReference type="EMBL" id="KZ305024">
    <property type="protein sequence ID" value="PIA56632.1"/>
    <property type="molecule type" value="Genomic_DNA"/>
</dbReference>
<proteinExistence type="predicted"/>
<accession>A0A2G5ELK2</accession>
<dbReference type="Gene3D" id="4.10.280.10">
    <property type="entry name" value="Helix-loop-helix DNA-binding domain"/>
    <property type="match status" value="1"/>
</dbReference>
<evidence type="ECO:0000256" key="3">
    <source>
        <dbReference type="SAM" id="MobiDB-lite"/>
    </source>
</evidence>
<organism evidence="5 6">
    <name type="scientific">Aquilegia coerulea</name>
    <name type="common">Rocky mountain columbine</name>
    <dbReference type="NCBI Taxonomy" id="218851"/>
    <lineage>
        <taxon>Eukaryota</taxon>
        <taxon>Viridiplantae</taxon>
        <taxon>Streptophyta</taxon>
        <taxon>Embryophyta</taxon>
        <taxon>Tracheophyta</taxon>
        <taxon>Spermatophyta</taxon>
        <taxon>Magnoliopsida</taxon>
        <taxon>Ranunculales</taxon>
        <taxon>Ranunculaceae</taxon>
        <taxon>Thalictroideae</taxon>
        <taxon>Aquilegia</taxon>
    </lineage>
</organism>
<sequence>MYEPRIASVVYQDGEWKKLPDNSSSDMMKVLSGLVKLTKPSVDFHFPGQRARREELNSKYIALRQQIPNPSTKRDRSSIVKDAIRYIHELTTTVDELRILVEKKRKRNDTREMEEGFYSDSPHSNTTVASDSGSTVASDSEIQFKALSQAQKEVIFCM</sequence>
<dbReference type="GO" id="GO:0046983">
    <property type="term" value="F:protein dimerization activity"/>
    <property type="evidence" value="ECO:0007669"/>
    <property type="project" value="InterPro"/>
</dbReference>
<dbReference type="InterPro" id="IPR036638">
    <property type="entry name" value="HLH_DNA-bd_sf"/>
</dbReference>
<name>A0A2G5ELK2_AQUCA</name>
<dbReference type="Proteomes" id="UP000230069">
    <property type="component" value="Unassembled WGS sequence"/>
</dbReference>
<keyword evidence="2" id="KW-0804">Transcription</keyword>
<dbReference type="PANTHER" id="PTHR46834">
    <property type="entry name" value="TRANSCRIPTION FACTOR BHLH91"/>
    <property type="match status" value="1"/>
</dbReference>
<evidence type="ECO:0000313" key="5">
    <source>
        <dbReference type="EMBL" id="PIA56632.1"/>
    </source>
</evidence>
<gene>
    <name evidence="5" type="ORF">AQUCO_00700768v1</name>
</gene>
<protein>
    <recommendedName>
        <fullName evidence="4">BHLH domain-containing protein</fullName>
    </recommendedName>
</protein>
<dbReference type="OrthoDB" id="1932168at2759"/>
<dbReference type="STRING" id="218851.A0A2G5ELK2"/>
<keyword evidence="1" id="KW-0805">Transcription regulation</keyword>
<dbReference type="GO" id="GO:0048658">
    <property type="term" value="P:anther wall tapetum development"/>
    <property type="evidence" value="ECO:0007669"/>
    <property type="project" value="InterPro"/>
</dbReference>
<dbReference type="GO" id="GO:0006355">
    <property type="term" value="P:regulation of DNA-templated transcription"/>
    <property type="evidence" value="ECO:0007669"/>
    <property type="project" value="InterPro"/>
</dbReference>
<dbReference type="AlphaFoldDB" id="A0A2G5ELK2"/>
<dbReference type="PROSITE" id="PS50888">
    <property type="entry name" value="BHLH"/>
    <property type="match status" value="1"/>
</dbReference>
<dbReference type="SUPFAM" id="SSF47459">
    <property type="entry name" value="HLH, helix-loop-helix DNA-binding domain"/>
    <property type="match status" value="1"/>
</dbReference>